<dbReference type="Gene3D" id="3.30.300.30">
    <property type="match status" value="1"/>
</dbReference>
<sequence>MYPGYFAQVQPDKLAAIMPSTGETLTYRELDQRSNQLARLLRAHGLGLGDHVAAYLENSLACFEVYWACMRSGLYLTMVNRHLPAAEAAYIVQDCGARALIVSGALEGSADLVARSPGCGVALAVGGPVAGCDDYRALVSAQSPEPLADERTGLLMLYSSGTTGKPKGILRPLPEGAPGQPSVHLTARMERMGFAPDTVFLSTAPLYHAAPLGYAATTLQAGGTVVVMDRFDAETALRLIEEYRVTHSQWVPTMFIRMLKLPDEVRARYDLSSHRYAIHAAAPCPMEVKRQMIAWWGPIVNEYYSASEGIGAALISSAEWLEHPGSVGQAMTGRFHICAEDGRELPPGEPGLIYGEVPPGTAFAYHGDAERTRGAHHPVEENWLSVGDVGYLDADGYLYLTDRKAFTIVSGGVNIYPQQIEDVLALHPAIADVAVIGVPDADMGEVVKAVVEPAPGQVPSPELAQAIMDFVRERLGRQLTPRSVDFVDSLPRLPTGKLYKQKLREQYWGAAAPTTSLAARL</sequence>
<dbReference type="InterPro" id="IPR045851">
    <property type="entry name" value="AMP-bd_C_sf"/>
</dbReference>
<protein>
    <submittedName>
        <fullName evidence="3">Acyl-CoA synthetase</fullName>
    </submittedName>
</protein>
<evidence type="ECO:0000259" key="1">
    <source>
        <dbReference type="Pfam" id="PF00501"/>
    </source>
</evidence>
<evidence type="ECO:0000313" key="4">
    <source>
        <dbReference type="Proteomes" id="UP001595604"/>
    </source>
</evidence>
<dbReference type="PANTHER" id="PTHR24096:SF323">
    <property type="entry name" value="BLR3536 PROTEIN"/>
    <property type="match status" value="1"/>
</dbReference>
<dbReference type="InterPro" id="IPR000873">
    <property type="entry name" value="AMP-dep_synth/lig_dom"/>
</dbReference>
<organism evidence="3 4">
    <name type="scientific">Novosphingobium bradum</name>
    <dbReference type="NCBI Taxonomy" id="1737444"/>
    <lineage>
        <taxon>Bacteria</taxon>
        <taxon>Pseudomonadati</taxon>
        <taxon>Pseudomonadota</taxon>
        <taxon>Alphaproteobacteria</taxon>
        <taxon>Sphingomonadales</taxon>
        <taxon>Sphingomonadaceae</taxon>
        <taxon>Novosphingobium</taxon>
    </lineage>
</organism>
<dbReference type="InterPro" id="IPR042099">
    <property type="entry name" value="ANL_N_sf"/>
</dbReference>
<keyword evidence="4" id="KW-1185">Reference proteome</keyword>
<reference evidence="4" key="1">
    <citation type="journal article" date="2019" name="Int. J. Syst. Evol. Microbiol.">
        <title>The Global Catalogue of Microorganisms (GCM) 10K type strain sequencing project: providing services to taxonomists for standard genome sequencing and annotation.</title>
        <authorList>
            <consortium name="The Broad Institute Genomics Platform"/>
            <consortium name="The Broad Institute Genome Sequencing Center for Infectious Disease"/>
            <person name="Wu L."/>
            <person name="Ma J."/>
        </authorList>
    </citation>
    <scope>NUCLEOTIDE SEQUENCE [LARGE SCALE GENOMIC DNA]</scope>
    <source>
        <strain evidence="4">KCTC 42984</strain>
    </source>
</reference>
<dbReference type="SUPFAM" id="SSF56801">
    <property type="entry name" value="Acetyl-CoA synthetase-like"/>
    <property type="match status" value="1"/>
</dbReference>
<dbReference type="Gene3D" id="3.40.50.12780">
    <property type="entry name" value="N-terminal domain of ligase-like"/>
    <property type="match status" value="1"/>
</dbReference>
<feature type="domain" description="AMP-dependent synthetase/ligase" evidence="1">
    <location>
        <begin position="7"/>
        <end position="354"/>
    </location>
</feature>
<dbReference type="Pfam" id="PF13193">
    <property type="entry name" value="AMP-binding_C"/>
    <property type="match status" value="1"/>
</dbReference>
<dbReference type="InterPro" id="IPR020845">
    <property type="entry name" value="AMP-binding_CS"/>
</dbReference>
<dbReference type="Pfam" id="PF00501">
    <property type="entry name" value="AMP-binding"/>
    <property type="match status" value="1"/>
</dbReference>
<evidence type="ECO:0000259" key="2">
    <source>
        <dbReference type="Pfam" id="PF13193"/>
    </source>
</evidence>
<evidence type="ECO:0000313" key="3">
    <source>
        <dbReference type="EMBL" id="MFC3172798.1"/>
    </source>
</evidence>
<dbReference type="RefSeq" id="WP_379508195.1">
    <property type="nucleotide sequence ID" value="NZ_JBHRTQ010000001.1"/>
</dbReference>
<feature type="domain" description="AMP-binding enzyme C-terminal" evidence="2">
    <location>
        <begin position="419"/>
        <end position="497"/>
    </location>
</feature>
<gene>
    <name evidence="3" type="ORF">ACFOD9_00885</name>
</gene>
<dbReference type="EMBL" id="JBHRTQ010000001">
    <property type="protein sequence ID" value="MFC3172798.1"/>
    <property type="molecule type" value="Genomic_DNA"/>
</dbReference>
<comment type="caution">
    <text evidence="3">The sequence shown here is derived from an EMBL/GenBank/DDBJ whole genome shotgun (WGS) entry which is preliminary data.</text>
</comment>
<dbReference type="InterPro" id="IPR025110">
    <property type="entry name" value="AMP-bd_C"/>
</dbReference>
<name>A0ABV7IPM4_9SPHN</name>
<dbReference type="PROSITE" id="PS00455">
    <property type="entry name" value="AMP_BINDING"/>
    <property type="match status" value="1"/>
</dbReference>
<accession>A0ABV7IPM4</accession>
<proteinExistence type="predicted"/>
<dbReference type="PANTHER" id="PTHR24096">
    <property type="entry name" value="LONG-CHAIN-FATTY-ACID--COA LIGASE"/>
    <property type="match status" value="1"/>
</dbReference>
<dbReference type="Proteomes" id="UP001595604">
    <property type="component" value="Unassembled WGS sequence"/>
</dbReference>